<feature type="transmembrane region" description="Helical" evidence="8">
    <location>
        <begin position="38"/>
        <end position="56"/>
    </location>
</feature>
<dbReference type="GO" id="GO:0005886">
    <property type="term" value="C:plasma membrane"/>
    <property type="evidence" value="ECO:0007669"/>
    <property type="project" value="UniProtKB-SubCell"/>
</dbReference>
<gene>
    <name evidence="8 9" type="primary">crcB</name>
    <name evidence="8" type="synonym">fluC</name>
    <name evidence="9" type="ordered locus">Ngar_c35920</name>
</gene>
<keyword evidence="5 8" id="KW-0472">Membrane</keyword>
<evidence type="ECO:0000256" key="7">
    <source>
        <dbReference type="ARBA" id="ARBA00035585"/>
    </source>
</evidence>
<dbReference type="GO" id="GO:0046872">
    <property type="term" value="F:metal ion binding"/>
    <property type="evidence" value="ECO:0007669"/>
    <property type="project" value="UniProtKB-KW"/>
</dbReference>
<dbReference type="GO" id="GO:0140114">
    <property type="term" value="P:cellular detoxification of fluoride"/>
    <property type="evidence" value="ECO:0007669"/>
    <property type="project" value="UniProtKB-UniRule"/>
</dbReference>
<evidence type="ECO:0000256" key="1">
    <source>
        <dbReference type="ARBA" id="ARBA00004651"/>
    </source>
</evidence>
<keyword evidence="4 8" id="KW-1133">Transmembrane helix</keyword>
<keyword evidence="2 8" id="KW-1003">Cell membrane</keyword>
<evidence type="ECO:0000256" key="2">
    <source>
        <dbReference type="ARBA" id="ARBA00022475"/>
    </source>
</evidence>
<comment type="subcellular location">
    <subcellularLocation>
        <location evidence="1 8">Cell membrane</location>
        <topology evidence="1 8">Multi-pass membrane protein</topology>
    </subcellularLocation>
</comment>
<dbReference type="STRING" id="1237085.Ngar_c35920"/>
<evidence type="ECO:0000313" key="9">
    <source>
        <dbReference type="EMBL" id="AFU60505.1"/>
    </source>
</evidence>
<proteinExistence type="inferred from homology"/>
<evidence type="ECO:0000256" key="3">
    <source>
        <dbReference type="ARBA" id="ARBA00022692"/>
    </source>
</evidence>
<protein>
    <recommendedName>
        <fullName evidence="8">Fluoride-specific ion channel FluC</fullName>
    </recommendedName>
</protein>
<dbReference type="PATRIC" id="fig|1237085.11.peg.3600"/>
<accession>K0IK43</accession>
<keyword evidence="8" id="KW-0479">Metal-binding</keyword>
<dbReference type="InterPro" id="IPR003691">
    <property type="entry name" value="FluC"/>
</dbReference>
<dbReference type="HAMAP" id="MF_00454">
    <property type="entry name" value="FluC"/>
    <property type="match status" value="1"/>
</dbReference>
<feature type="binding site" evidence="8">
    <location>
        <position position="112"/>
    </location>
    <ligand>
        <name>Na(+)</name>
        <dbReference type="ChEBI" id="CHEBI:29101"/>
        <note>structural</note>
    </ligand>
</feature>
<organism evidence="9 10">
    <name type="scientific">Nitrososphaera gargensis (strain Ga9.2)</name>
    <dbReference type="NCBI Taxonomy" id="1237085"/>
    <lineage>
        <taxon>Archaea</taxon>
        <taxon>Nitrososphaerota</taxon>
        <taxon>Nitrososphaeria</taxon>
        <taxon>Nitrososphaerales</taxon>
        <taxon>Nitrososphaeraceae</taxon>
        <taxon>Nitrososphaera</taxon>
    </lineage>
</organism>
<sequence>MTGYGISLGVSQNRPFSKGADNAYQQLKGWWAMGKMKGVEFAFLAVGAIAGAFVRYKLAESPLILGTLPVNILVINMIGSFILGVFSILSVLWNLDTRYSLLAAVGFCGSLTTMSSFALETSSLIDNRQFGNAAVNILANVSLSIGAVVGGRSIASVLLMKGGM</sequence>
<dbReference type="Proteomes" id="UP000008037">
    <property type="component" value="Chromosome"/>
</dbReference>
<keyword evidence="8" id="KW-0407">Ion channel</keyword>
<feature type="binding site" evidence="8">
    <location>
        <position position="109"/>
    </location>
    <ligand>
        <name>Na(+)</name>
        <dbReference type="ChEBI" id="CHEBI:29101"/>
        <note>structural</note>
    </ligand>
</feature>
<evidence type="ECO:0000256" key="6">
    <source>
        <dbReference type="ARBA" id="ARBA00035120"/>
    </source>
</evidence>
<evidence type="ECO:0000256" key="4">
    <source>
        <dbReference type="ARBA" id="ARBA00022989"/>
    </source>
</evidence>
<keyword evidence="3 8" id="KW-0812">Transmembrane</keyword>
<evidence type="ECO:0000256" key="8">
    <source>
        <dbReference type="HAMAP-Rule" id="MF_00454"/>
    </source>
</evidence>
<dbReference type="NCBIfam" id="TIGR00494">
    <property type="entry name" value="crcB"/>
    <property type="match status" value="1"/>
</dbReference>
<evidence type="ECO:0000313" key="10">
    <source>
        <dbReference type="Proteomes" id="UP000008037"/>
    </source>
</evidence>
<dbReference type="Pfam" id="PF02537">
    <property type="entry name" value="CRCB"/>
    <property type="match status" value="1"/>
</dbReference>
<comment type="activity regulation">
    <text evidence="8">Na(+) is not transported, but it plays an essential structural role and its presence is essential for fluoride channel function.</text>
</comment>
<name>K0IK43_NITGG</name>
<feature type="transmembrane region" description="Helical" evidence="8">
    <location>
        <begin position="137"/>
        <end position="160"/>
    </location>
</feature>
<keyword evidence="8" id="KW-0813">Transport</keyword>
<dbReference type="InParanoid" id="K0IK43"/>
<keyword evidence="8" id="KW-0915">Sodium</keyword>
<reference evidence="9 10" key="1">
    <citation type="journal article" date="2012" name="Environ. Microbiol.">
        <title>The genome of the ammonia-oxidizing Candidatus Nitrososphaera gargensis: insights into metabolic versatility and environmental adaptations.</title>
        <authorList>
            <person name="Spang A."/>
            <person name="Poehlein A."/>
            <person name="Offre P."/>
            <person name="Zumbragel S."/>
            <person name="Haider S."/>
            <person name="Rychlik N."/>
            <person name="Nowka B."/>
            <person name="Schmeisser C."/>
            <person name="Lebedeva E.V."/>
            <person name="Rattei T."/>
            <person name="Bohm C."/>
            <person name="Schmid M."/>
            <person name="Galushko A."/>
            <person name="Hatzenpichler R."/>
            <person name="Weinmaier T."/>
            <person name="Daniel R."/>
            <person name="Schleper C."/>
            <person name="Spieck E."/>
            <person name="Streit W."/>
            <person name="Wagner M."/>
        </authorList>
    </citation>
    <scope>NUCLEOTIDE SEQUENCE [LARGE SCALE GENOMIC DNA]</scope>
    <source>
        <strain evidence="10">Ga9.2</strain>
    </source>
</reference>
<keyword evidence="8" id="KW-0406">Ion transport</keyword>
<feature type="transmembrane region" description="Helical" evidence="8">
    <location>
        <begin position="99"/>
        <end position="117"/>
    </location>
</feature>
<keyword evidence="10" id="KW-1185">Reference proteome</keyword>
<comment type="similarity">
    <text evidence="6 8">Belongs to the fluoride channel Fluc/FEX (TC 1.A.43) family.</text>
</comment>
<dbReference type="GO" id="GO:0062054">
    <property type="term" value="F:fluoride channel activity"/>
    <property type="evidence" value="ECO:0007669"/>
    <property type="project" value="UniProtKB-UniRule"/>
</dbReference>
<dbReference type="AlphaFoldDB" id="K0IK43"/>
<dbReference type="HOGENOM" id="CLU_114342_3_1_2"/>
<feature type="transmembrane region" description="Helical" evidence="8">
    <location>
        <begin position="68"/>
        <end position="92"/>
    </location>
</feature>
<evidence type="ECO:0000256" key="5">
    <source>
        <dbReference type="ARBA" id="ARBA00023136"/>
    </source>
</evidence>
<dbReference type="EMBL" id="CP002408">
    <property type="protein sequence ID" value="AFU60505.1"/>
    <property type="molecule type" value="Genomic_DNA"/>
</dbReference>
<comment type="function">
    <text evidence="8">Fluoride-specific ion channel. Important for reducing fluoride concentration in the cell, thus reducing its toxicity.</text>
</comment>
<dbReference type="PANTHER" id="PTHR28259:SF1">
    <property type="entry name" value="FLUORIDE EXPORT PROTEIN 1-RELATED"/>
    <property type="match status" value="1"/>
</dbReference>
<dbReference type="KEGG" id="nga:Ngar_c35920"/>
<comment type="catalytic activity">
    <reaction evidence="7">
        <text>fluoride(in) = fluoride(out)</text>
        <dbReference type="Rhea" id="RHEA:76159"/>
        <dbReference type="ChEBI" id="CHEBI:17051"/>
    </reaction>
    <physiologicalReaction direction="left-to-right" evidence="7">
        <dbReference type="Rhea" id="RHEA:76160"/>
    </physiologicalReaction>
</comment>
<dbReference type="PANTHER" id="PTHR28259">
    <property type="entry name" value="FLUORIDE EXPORT PROTEIN 1-RELATED"/>
    <property type="match status" value="1"/>
</dbReference>